<keyword evidence="2 4" id="KW-0479">Metal-binding</keyword>
<dbReference type="Gene3D" id="1.10.760.10">
    <property type="entry name" value="Cytochrome c-like domain"/>
    <property type="match status" value="1"/>
</dbReference>
<gene>
    <name evidence="7" type="ORF">UIB01_03575</name>
</gene>
<dbReference type="KEGG" id="pstu:UIB01_03575"/>
<keyword evidence="5" id="KW-0732">Signal</keyword>
<dbReference type="InterPro" id="IPR003143">
    <property type="entry name" value="Cyt_cd1_C_sf"/>
</dbReference>
<dbReference type="PROSITE" id="PS51007">
    <property type="entry name" value="CYTC"/>
    <property type="match status" value="1"/>
</dbReference>
<dbReference type="GO" id="GO:0009055">
    <property type="term" value="F:electron transfer activity"/>
    <property type="evidence" value="ECO:0007669"/>
    <property type="project" value="InterPro"/>
</dbReference>
<dbReference type="Proteomes" id="UP000025238">
    <property type="component" value="Chromosome"/>
</dbReference>
<dbReference type="PATRIC" id="fig|316.97.peg.728"/>
<dbReference type="Gene3D" id="2.140.10.20">
    <property type="entry name" value="C-terminal (heme d1) domain of cytochrome cd1-nitrite reductase"/>
    <property type="match status" value="1"/>
</dbReference>
<evidence type="ECO:0000256" key="1">
    <source>
        <dbReference type="ARBA" id="ARBA00022617"/>
    </source>
</evidence>
<proteinExistence type="predicted"/>
<dbReference type="InterPro" id="IPR011048">
    <property type="entry name" value="Haem_d1_sf"/>
</dbReference>
<feature type="chain" id="PRO_5001525670" evidence="5">
    <location>
        <begin position="21"/>
        <end position="507"/>
    </location>
</feature>
<keyword evidence="3 4" id="KW-0408">Iron</keyword>
<dbReference type="SUPFAM" id="SSF46626">
    <property type="entry name" value="Cytochrome c"/>
    <property type="match status" value="1"/>
</dbReference>
<dbReference type="InterPro" id="IPR036909">
    <property type="entry name" value="Cyt_c-like_dom_sf"/>
</dbReference>
<dbReference type="PANTHER" id="PTHR47197">
    <property type="entry name" value="PROTEIN NIRF"/>
    <property type="match status" value="1"/>
</dbReference>
<accession>A0A023WN18</accession>
<protein>
    <submittedName>
        <fullName evidence="7">Cytochrome Cbb3</fullName>
    </submittedName>
</protein>
<evidence type="ECO:0000259" key="6">
    <source>
        <dbReference type="PROSITE" id="PS51007"/>
    </source>
</evidence>
<evidence type="ECO:0000256" key="5">
    <source>
        <dbReference type="SAM" id="SignalP"/>
    </source>
</evidence>
<dbReference type="GO" id="GO:0020037">
    <property type="term" value="F:heme binding"/>
    <property type="evidence" value="ECO:0007669"/>
    <property type="project" value="InterPro"/>
</dbReference>
<sequence>MQLIPALLLAAALPAATFVALDLAIPRAAAATQPADSQALYEQHCQSCHGVNRLGGAGPALLPESLSRIKPTEAHAVIRDGRPASQMAAYSHVLDDAQITGLVDYLYQPSAVPPTWSDADIRASHRILTDVATLPTTPQHGADPLNLFVVVEAGNHHVRVLDGDRFEELANFQSHFALHGGPKFSPDGRFVYFASRDGWVSVYDLHNLSMIAEVRAGLNTRNLAVSNDGRWVLVGNYLPGNLVLLDARDLSLVKHIPAVGQDGTPSRVSAVYTAPPRDSFVVALKDVQEAWELSYAGEPTFEPRRIKAADYLDDFSFTPDYRHLLATSRKAHGGQVIDLDTGEAVTDIPLPGMPHLGSGIYWKRDGKWVFATPNVSKGLISVLDLETWKLIKEIPTEGPGFFMRSQASSPYAWTDVFFGPNNDAVHLIDKQTLEVAHTLRPMPGKNAAHVEFTNDGRYALLSVWDTDGALLVYDAKTLEEVKRIPMNKPSGKYNVGNKIEFAEGTSH</sequence>
<dbReference type="SUPFAM" id="SSF51004">
    <property type="entry name" value="C-terminal (heme d1) domain of cytochrome cd1-nitrite reductase"/>
    <property type="match status" value="1"/>
</dbReference>
<dbReference type="Pfam" id="PF02239">
    <property type="entry name" value="Cytochrom_D1"/>
    <property type="match status" value="1"/>
</dbReference>
<dbReference type="GO" id="GO:0046872">
    <property type="term" value="F:metal ion binding"/>
    <property type="evidence" value="ECO:0007669"/>
    <property type="project" value="UniProtKB-KW"/>
</dbReference>
<dbReference type="PANTHER" id="PTHR47197:SF3">
    <property type="entry name" value="DIHYDRO-HEME D1 DEHYDROGENASE"/>
    <property type="match status" value="1"/>
</dbReference>
<keyword evidence="1 4" id="KW-0349">Heme</keyword>
<dbReference type="InterPro" id="IPR009056">
    <property type="entry name" value="Cyt_c-like_dom"/>
</dbReference>
<dbReference type="CDD" id="cd20777">
    <property type="entry name" value="8prop_heme-binding_NirN"/>
    <property type="match status" value="1"/>
</dbReference>
<reference evidence="7 8" key="1">
    <citation type="submission" date="2014-03" db="EMBL/GenBank/DDBJ databases">
        <title>Complete genome sequence of Pseudomonas stutzeri 19SMN4.</title>
        <authorList>
            <person name="Brunet-Galmes I."/>
            <person name="Nogales B."/>
            <person name="Busquets A."/>
            <person name="Pena A."/>
            <person name="Gomila M."/>
            <person name="Garcia-Valdes E."/>
            <person name="Lalucat J."/>
            <person name="Bennasar A."/>
            <person name="Bosch R."/>
        </authorList>
    </citation>
    <scope>NUCLEOTIDE SEQUENCE [LARGE SCALE GENOMIC DNA]</scope>
    <source>
        <strain evidence="7 8">19SMN4</strain>
    </source>
</reference>
<feature type="signal peptide" evidence="5">
    <location>
        <begin position="1"/>
        <end position="20"/>
    </location>
</feature>
<dbReference type="EMBL" id="CP007509">
    <property type="protein sequence ID" value="AHY41587.1"/>
    <property type="molecule type" value="Genomic_DNA"/>
</dbReference>
<organism evidence="7 8">
    <name type="scientific">Stutzerimonas stutzeri</name>
    <name type="common">Pseudomonas stutzeri</name>
    <dbReference type="NCBI Taxonomy" id="316"/>
    <lineage>
        <taxon>Bacteria</taxon>
        <taxon>Pseudomonadati</taxon>
        <taxon>Pseudomonadota</taxon>
        <taxon>Gammaproteobacteria</taxon>
        <taxon>Pseudomonadales</taxon>
        <taxon>Pseudomonadaceae</taxon>
        <taxon>Stutzerimonas</taxon>
    </lineage>
</organism>
<dbReference type="AlphaFoldDB" id="A0A023WN18"/>
<dbReference type="Pfam" id="PF13442">
    <property type="entry name" value="Cytochrome_CBB3"/>
    <property type="match status" value="1"/>
</dbReference>
<evidence type="ECO:0000313" key="8">
    <source>
        <dbReference type="Proteomes" id="UP000025238"/>
    </source>
</evidence>
<feature type="domain" description="Cytochrome c" evidence="6">
    <location>
        <begin position="32"/>
        <end position="110"/>
    </location>
</feature>
<evidence type="ECO:0000313" key="7">
    <source>
        <dbReference type="EMBL" id="AHY41587.1"/>
    </source>
</evidence>
<evidence type="ECO:0000256" key="2">
    <source>
        <dbReference type="ARBA" id="ARBA00022723"/>
    </source>
</evidence>
<dbReference type="InterPro" id="IPR051200">
    <property type="entry name" value="Host-pathogen_enzymatic-act"/>
</dbReference>
<evidence type="ECO:0000256" key="3">
    <source>
        <dbReference type="ARBA" id="ARBA00023004"/>
    </source>
</evidence>
<evidence type="ECO:0000256" key="4">
    <source>
        <dbReference type="PROSITE-ProRule" id="PRU00433"/>
    </source>
</evidence>
<name>A0A023WN18_STUST</name>